<organism evidence="3 4">
    <name type="scientific">Rugosimonospora acidiphila</name>
    <dbReference type="NCBI Taxonomy" id="556531"/>
    <lineage>
        <taxon>Bacteria</taxon>
        <taxon>Bacillati</taxon>
        <taxon>Actinomycetota</taxon>
        <taxon>Actinomycetes</taxon>
        <taxon>Micromonosporales</taxon>
        <taxon>Micromonosporaceae</taxon>
        <taxon>Rugosimonospora</taxon>
    </lineage>
</organism>
<comment type="similarity">
    <text evidence="1 2">Belongs to the UPF0235 family.</text>
</comment>
<dbReference type="HAMAP" id="MF_00634">
    <property type="entry name" value="UPF0235"/>
    <property type="match status" value="1"/>
</dbReference>
<sequence>MSAVEAVIAVRVRPGAANTRVGGGYQGRYGPALVVAVGAPAVDGRATEQARRAVAEALRLRPADVTVRAGHTSRDKLFAVAGAPADLAGRVSALRDG</sequence>
<dbReference type="Pfam" id="PF02594">
    <property type="entry name" value="DUF167"/>
    <property type="match status" value="1"/>
</dbReference>
<keyword evidence="4" id="KW-1185">Reference proteome</keyword>
<proteinExistence type="inferred from homology"/>
<gene>
    <name evidence="3" type="ORF">GCM10023322_10780</name>
</gene>
<evidence type="ECO:0000313" key="3">
    <source>
        <dbReference type="EMBL" id="GAA5179833.1"/>
    </source>
</evidence>
<dbReference type="Gene3D" id="3.30.1200.10">
    <property type="entry name" value="YggU-like"/>
    <property type="match status" value="1"/>
</dbReference>
<dbReference type="NCBIfam" id="TIGR00251">
    <property type="entry name" value="DUF167 family protein"/>
    <property type="match status" value="1"/>
</dbReference>
<reference evidence="4" key="1">
    <citation type="journal article" date="2019" name="Int. J. Syst. Evol. Microbiol.">
        <title>The Global Catalogue of Microorganisms (GCM) 10K type strain sequencing project: providing services to taxonomists for standard genome sequencing and annotation.</title>
        <authorList>
            <consortium name="The Broad Institute Genomics Platform"/>
            <consortium name="The Broad Institute Genome Sequencing Center for Infectious Disease"/>
            <person name="Wu L."/>
            <person name="Ma J."/>
        </authorList>
    </citation>
    <scope>NUCLEOTIDE SEQUENCE [LARGE SCALE GENOMIC DNA]</scope>
    <source>
        <strain evidence="4">JCM 18304</strain>
    </source>
</reference>
<comment type="caution">
    <text evidence="3">The sequence shown here is derived from an EMBL/GenBank/DDBJ whole genome shotgun (WGS) entry which is preliminary data.</text>
</comment>
<dbReference type="SUPFAM" id="SSF69786">
    <property type="entry name" value="YggU-like"/>
    <property type="match status" value="1"/>
</dbReference>
<evidence type="ECO:0000256" key="2">
    <source>
        <dbReference type="HAMAP-Rule" id="MF_00634"/>
    </source>
</evidence>
<dbReference type="EMBL" id="BAABJQ010000003">
    <property type="protein sequence ID" value="GAA5179833.1"/>
    <property type="molecule type" value="Genomic_DNA"/>
</dbReference>
<dbReference type="RefSeq" id="WP_345626653.1">
    <property type="nucleotide sequence ID" value="NZ_BAABJQ010000003.1"/>
</dbReference>
<dbReference type="InterPro" id="IPR003746">
    <property type="entry name" value="DUF167"/>
</dbReference>
<evidence type="ECO:0000256" key="1">
    <source>
        <dbReference type="ARBA" id="ARBA00010364"/>
    </source>
</evidence>
<evidence type="ECO:0000313" key="4">
    <source>
        <dbReference type="Proteomes" id="UP001501570"/>
    </source>
</evidence>
<dbReference type="InterPro" id="IPR036591">
    <property type="entry name" value="YggU-like_sf"/>
</dbReference>
<protein>
    <recommendedName>
        <fullName evidence="2">UPF0235 protein GCM10023322_10780</fullName>
    </recommendedName>
</protein>
<name>A0ABP9RL07_9ACTN</name>
<accession>A0ABP9RL07</accession>
<dbReference type="SMART" id="SM01152">
    <property type="entry name" value="DUF167"/>
    <property type="match status" value="1"/>
</dbReference>
<dbReference type="Proteomes" id="UP001501570">
    <property type="component" value="Unassembled WGS sequence"/>
</dbReference>